<dbReference type="PROSITE" id="PS51257">
    <property type="entry name" value="PROKAR_LIPOPROTEIN"/>
    <property type="match status" value="1"/>
</dbReference>
<reference evidence="2 3" key="1">
    <citation type="submission" date="2019-12" db="EMBL/GenBank/DDBJ databases">
        <title>Genomic-based taxomic classification of the family Erythrobacteraceae.</title>
        <authorList>
            <person name="Xu L."/>
        </authorList>
    </citation>
    <scope>NUCLEOTIDE SEQUENCE [LARGE SCALE GENOMIC DNA]</scope>
    <source>
        <strain evidence="2 3">JCM 16339</strain>
    </source>
</reference>
<sequence length="181" mass="19296">MRWLFTAVLALCLPALAACTTVGGSHRHAHAGDYPEAALYDASADAALALDTALALAAADAVVDDAMGRPETRVLAIFGANWCHDSRALAGWLQTERFQSLINGSYRVVYIDAGVPQTGEGRNLELAAEYGVADVTGTPTVLVLGSDGKLLNTPDDARSWRNASSRSEDEIFAWLEGFTRQ</sequence>
<dbReference type="SUPFAM" id="SSF52833">
    <property type="entry name" value="Thioredoxin-like"/>
    <property type="match status" value="1"/>
</dbReference>
<evidence type="ECO:0000313" key="3">
    <source>
        <dbReference type="Proteomes" id="UP000435243"/>
    </source>
</evidence>
<dbReference type="AlphaFoldDB" id="A0A844ZQS2"/>
<evidence type="ECO:0000256" key="1">
    <source>
        <dbReference type="SAM" id="SignalP"/>
    </source>
</evidence>
<dbReference type="CDD" id="cd02947">
    <property type="entry name" value="TRX_family"/>
    <property type="match status" value="1"/>
</dbReference>
<comment type="caution">
    <text evidence="2">The sequence shown here is derived from an EMBL/GenBank/DDBJ whole genome shotgun (WGS) entry which is preliminary data.</text>
</comment>
<gene>
    <name evidence="2" type="ORF">GRI32_10430</name>
</gene>
<dbReference type="Proteomes" id="UP000435243">
    <property type="component" value="Unassembled WGS sequence"/>
</dbReference>
<accession>A0A844ZQS2</accession>
<organism evidence="2 3">
    <name type="scientific">Alteraurantiacibacter aestuarii</name>
    <dbReference type="NCBI Taxonomy" id="650004"/>
    <lineage>
        <taxon>Bacteria</taxon>
        <taxon>Pseudomonadati</taxon>
        <taxon>Pseudomonadota</taxon>
        <taxon>Alphaproteobacteria</taxon>
        <taxon>Sphingomonadales</taxon>
        <taxon>Erythrobacteraceae</taxon>
        <taxon>Alteraurantiacibacter</taxon>
    </lineage>
</organism>
<dbReference type="InterPro" id="IPR036249">
    <property type="entry name" value="Thioredoxin-like_sf"/>
</dbReference>
<dbReference type="Gene3D" id="3.40.30.10">
    <property type="entry name" value="Glutaredoxin"/>
    <property type="match status" value="1"/>
</dbReference>
<evidence type="ECO:0000313" key="2">
    <source>
        <dbReference type="EMBL" id="MXO89157.1"/>
    </source>
</evidence>
<protein>
    <submittedName>
        <fullName evidence="2">Thioredoxin family protein</fullName>
    </submittedName>
</protein>
<name>A0A844ZQS2_9SPHN</name>
<dbReference type="RefSeq" id="WP_160591992.1">
    <property type="nucleotide sequence ID" value="NZ_BAAAFP010000001.1"/>
</dbReference>
<feature type="signal peptide" evidence="1">
    <location>
        <begin position="1"/>
        <end position="17"/>
    </location>
</feature>
<dbReference type="EMBL" id="WTYY01000005">
    <property type="protein sequence ID" value="MXO89157.1"/>
    <property type="molecule type" value="Genomic_DNA"/>
</dbReference>
<feature type="chain" id="PRO_5032986244" evidence="1">
    <location>
        <begin position="18"/>
        <end position="181"/>
    </location>
</feature>
<dbReference type="OrthoDB" id="7629852at2"/>
<proteinExistence type="predicted"/>
<keyword evidence="1" id="KW-0732">Signal</keyword>
<keyword evidence="3" id="KW-1185">Reference proteome</keyword>